<name>A0ABM3YR75_PANGU</name>
<dbReference type="PANTHER" id="PTHR47033:SF1">
    <property type="entry name" value="CYSTATIN-M"/>
    <property type="match status" value="1"/>
</dbReference>
<proteinExistence type="inferred from homology"/>
<dbReference type="Pfam" id="PF00031">
    <property type="entry name" value="Cystatin"/>
    <property type="match status" value="1"/>
</dbReference>
<feature type="chain" id="PRO_5047197735" evidence="7">
    <location>
        <begin position="29"/>
        <end position="140"/>
    </location>
</feature>
<protein>
    <submittedName>
        <fullName evidence="10">Cystatin-like</fullName>
    </submittedName>
</protein>
<evidence type="ECO:0000256" key="6">
    <source>
        <dbReference type="ARBA" id="ARBA00023157"/>
    </source>
</evidence>
<evidence type="ECO:0000259" key="8">
    <source>
        <dbReference type="Pfam" id="PF00031"/>
    </source>
</evidence>
<sequence>MERSRLPLLSLLGLFGALLMLSPELLLGIDGCLSDVPVTDPRLQKVLAFSLDLYNRCNHSSMTYFKVLRILGAQWREKTRDEYHVSVELMETTCKKWPHWPYDYEEVQKCEQVPGNQKKLTCYFKVIHALSKMELAVNLL</sequence>
<dbReference type="RefSeq" id="XP_060538613.1">
    <property type="nucleotide sequence ID" value="XM_060682630.1"/>
</dbReference>
<dbReference type="PANTHER" id="PTHR47033">
    <property type="entry name" value="CYSTATIN-M"/>
    <property type="match status" value="1"/>
</dbReference>
<evidence type="ECO:0000313" key="9">
    <source>
        <dbReference type="Proteomes" id="UP001652622"/>
    </source>
</evidence>
<organism evidence="9 10">
    <name type="scientific">Pantherophis guttatus</name>
    <name type="common">Corn snake</name>
    <name type="synonym">Elaphe guttata</name>
    <dbReference type="NCBI Taxonomy" id="94885"/>
    <lineage>
        <taxon>Eukaryota</taxon>
        <taxon>Metazoa</taxon>
        <taxon>Chordata</taxon>
        <taxon>Craniata</taxon>
        <taxon>Vertebrata</taxon>
        <taxon>Euteleostomi</taxon>
        <taxon>Lepidosauria</taxon>
        <taxon>Squamata</taxon>
        <taxon>Bifurcata</taxon>
        <taxon>Unidentata</taxon>
        <taxon>Episquamata</taxon>
        <taxon>Toxicofera</taxon>
        <taxon>Serpentes</taxon>
        <taxon>Colubroidea</taxon>
        <taxon>Colubridae</taxon>
        <taxon>Colubrinae</taxon>
        <taxon>Pantherophis</taxon>
    </lineage>
</organism>
<feature type="signal peptide" evidence="7">
    <location>
        <begin position="1"/>
        <end position="28"/>
    </location>
</feature>
<keyword evidence="3" id="KW-0964">Secreted</keyword>
<keyword evidence="7" id="KW-0732">Signal</keyword>
<evidence type="ECO:0000313" key="10">
    <source>
        <dbReference type="RefSeq" id="XP_060538613.1"/>
    </source>
</evidence>
<comment type="subcellular location">
    <subcellularLocation>
        <location evidence="1">Secreted</location>
    </subcellularLocation>
</comment>
<dbReference type="CDD" id="cd00042">
    <property type="entry name" value="CY"/>
    <property type="match status" value="1"/>
</dbReference>
<evidence type="ECO:0000256" key="7">
    <source>
        <dbReference type="SAM" id="SignalP"/>
    </source>
</evidence>
<keyword evidence="6" id="KW-1015">Disulfide bond</keyword>
<evidence type="ECO:0000256" key="5">
    <source>
        <dbReference type="ARBA" id="ARBA00022704"/>
    </source>
</evidence>
<evidence type="ECO:0000256" key="2">
    <source>
        <dbReference type="ARBA" id="ARBA00009403"/>
    </source>
</evidence>
<dbReference type="InterPro" id="IPR000010">
    <property type="entry name" value="Cystatin_dom"/>
</dbReference>
<evidence type="ECO:0000256" key="1">
    <source>
        <dbReference type="ARBA" id="ARBA00004613"/>
    </source>
</evidence>
<reference evidence="10" key="1">
    <citation type="submission" date="2025-08" db="UniProtKB">
        <authorList>
            <consortium name="RefSeq"/>
        </authorList>
    </citation>
    <scope>IDENTIFICATION</scope>
    <source>
        <tissue evidence="10">Blood</tissue>
    </source>
</reference>
<dbReference type="SUPFAM" id="SSF54403">
    <property type="entry name" value="Cystatin/monellin"/>
    <property type="match status" value="1"/>
</dbReference>
<feature type="domain" description="Cystatin" evidence="8">
    <location>
        <begin position="31"/>
        <end position="126"/>
    </location>
</feature>
<comment type="similarity">
    <text evidence="2">Belongs to the cystatin family.</text>
</comment>
<keyword evidence="9" id="KW-1185">Reference proteome</keyword>
<gene>
    <name evidence="10" type="primary">LOC132709299</name>
</gene>
<dbReference type="Proteomes" id="UP001652622">
    <property type="component" value="Unplaced"/>
</dbReference>
<dbReference type="InterPro" id="IPR046350">
    <property type="entry name" value="Cystatin_sf"/>
</dbReference>
<keyword evidence="5" id="KW-0789">Thiol protease inhibitor</keyword>
<accession>A0ABM3YR75</accession>
<evidence type="ECO:0000256" key="4">
    <source>
        <dbReference type="ARBA" id="ARBA00022690"/>
    </source>
</evidence>
<keyword evidence="4" id="KW-0646">Protease inhibitor</keyword>
<dbReference type="Gene3D" id="3.10.450.10">
    <property type="match status" value="1"/>
</dbReference>
<dbReference type="GeneID" id="132709299"/>
<evidence type="ECO:0000256" key="3">
    <source>
        <dbReference type="ARBA" id="ARBA00022525"/>
    </source>
</evidence>